<dbReference type="InterPro" id="IPR036388">
    <property type="entry name" value="WH-like_DNA-bd_sf"/>
</dbReference>
<evidence type="ECO:0000259" key="8">
    <source>
        <dbReference type="PROSITE" id="PS00716"/>
    </source>
</evidence>
<evidence type="ECO:0000256" key="2">
    <source>
        <dbReference type="ARBA" id="ARBA00023082"/>
    </source>
</evidence>
<dbReference type="InterPro" id="IPR000943">
    <property type="entry name" value="RNA_pol_sigma70"/>
</dbReference>
<feature type="domain" description="RNA polymerase sigma-70" evidence="8">
    <location>
        <begin position="301"/>
        <end position="327"/>
    </location>
</feature>
<keyword evidence="2 5" id="KW-0731">Sigma factor</keyword>
<dbReference type="Pfam" id="PF04545">
    <property type="entry name" value="Sigma70_r4"/>
    <property type="match status" value="1"/>
</dbReference>
<protein>
    <recommendedName>
        <fullName evidence="5">RNA polymerase sigma factor</fullName>
    </recommendedName>
</protein>
<dbReference type="SUPFAM" id="SSF88946">
    <property type="entry name" value="Sigma2 domain of RNA polymerase sigma factors"/>
    <property type="match status" value="1"/>
</dbReference>
<dbReference type="Gene3D" id="1.10.601.10">
    <property type="entry name" value="RNA Polymerase Primary Sigma Factor"/>
    <property type="match status" value="2"/>
</dbReference>
<evidence type="ECO:0000313" key="10">
    <source>
        <dbReference type="Proteomes" id="UP000239576"/>
    </source>
</evidence>
<accession>A0A2T1DWJ7</accession>
<dbReference type="PROSITE" id="PS00716">
    <property type="entry name" value="SIGMA70_2"/>
    <property type="match status" value="1"/>
</dbReference>
<keyword evidence="4 5" id="KW-0804">Transcription</keyword>
<dbReference type="PRINTS" id="PR00046">
    <property type="entry name" value="SIGMA70FCT"/>
</dbReference>
<dbReference type="InterPro" id="IPR007624">
    <property type="entry name" value="RNA_pol_sigma70_r3"/>
</dbReference>
<reference evidence="9 10" key="2">
    <citation type="submission" date="2018-03" db="EMBL/GenBank/DDBJ databases">
        <title>The ancient ancestry and fast evolution of plastids.</title>
        <authorList>
            <person name="Moore K.R."/>
            <person name="Magnabosco C."/>
            <person name="Momper L."/>
            <person name="Gold D.A."/>
            <person name="Bosak T."/>
            <person name="Fournier G.P."/>
        </authorList>
    </citation>
    <scope>NUCLEOTIDE SEQUENCE [LARGE SCALE GENOMIC DNA]</scope>
    <source>
        <strain evidence="9 10">ULC18</strain>
    </source>
</reference>
<dbReference type="AlphaFoldDB" id="A0A2T1DWJ7"/>
<dbReference type="RefSeq" id="WP_106259673.1">
    <property type="nucleotide sequence ID" value="NZ_CAWNSW010000111.1"/>
</dbReference>
<organism evidence="9 10">
    <name type="scientific">Stenomitos frigidus ULC18</name>
    <dbReference type="NCBI Taxonomy" id="2107698"/>
    <lineage>
        <taxon>Bacteria</taxon>
        <taxon>Bacillati</taxon>
        <taxon>Cyanobacteriota</taxon>
        <taxon>Cyanophyceae</taxon>
        <taxon>Leptolyngbyales</taxon>
        <taxon>Leptolyngbyaceae</taxon>
        <taxon>Stenomitos</taxon>
    </lineage>
</organism>
<dbReference type="Pfam" id="PF04542">
    <property type="entry name" value="Sigma70_r2"/>
    <property type="match status" value="1"/>
</dbReference>
<dbReference type="OrthoDB" id="1185556at2"/>
<comment type="function">
    <text evidence="5">Sigma factors are initiation factors that promote the attachment of RNA polymerase to specific initiation sites and are then released.</text>
</comment>
<dbReference type="InterPro" id="IPR007627">
    <property type="entry name" value="RNA_pol_sigma70_r2"/>
</dbReference>
<keyword evidence="3 5" id="KW-0238">DNA-binding</keyword>
<evidence type="ECO:0000256" key="1">
    <source>
        <dbReference type="ARBA" id="ARBA00023015"/>
    </source>
</evidence>
<dbReference type="GO" id="GO:0003677">
    <property type="term" value="F:DNA binding"/>
    <property type="evidence" value="ECO:0007669"/>
    <property type="project" value="UniProtKB-KW"/>
</dbReference>
<feature type="compositionally biased region" description="Acidic residues" evidence="6">
    <location>
        <begin position="10"/>
        <end position="21"/>
    </location>
</feature>
<comment type="caution">
    <text evidence="9">The sequence shown here is derived from an EMBL/GenBank/DDBJ whole genome shotgun (WGS) entry which is preliminary data.</text>
</comment>
<evidence type="ECO:0000313" key="9">
    <source>
        <dbReference type="EMBL" id="PSB24860.1"/>
    </source>
</evidence>
<dbReference type="InterPro" id="IPR014284">
    <property type="entry name" value="RNA_pol_sigma-70_dom"/>
</dbReference>
<dbReference type="InterPro" id="IPR007630">
    <property type="entry name" value="RNA_pol_sigma70_r4"/>
</dbReference>
<dbReference type="SUPFAM" id="SSF88659">
    <property type="entry name" value="Sigma3 and sigma4 domains of RNA polymerase sigma factors"/>
    <property type="match status" value="2"/>
</dbReference>
<dbReference type="GO" id="GO:0016987">
    <property type="term" value="F:sigma factor activity"/>
    <property type="evidence" value="ECO:0007669"/>
    <property type="project" value="UniProtKB-KW"/>
</dbReference>
<dbReference type="InterPro" id="IPR050239">
    <property type="entry name" value="Sigma-70_RNA_pol_init_factors"/>
</dbReference>
<dbReference type="PANTHER" id="PTHR30603">
    <property type="entry name" value="RNA POLYMERASE SIGMA FACTOR RPO"/>
    <property type="match status" value="1"/>
</dbReference>
<evidence type="ECO:0000256" key="4">
    <source>
        <dbReference type="ARBA" id="ARBA00023163"/>
    </source>
</evidence>
<keyword evidence="10" id="KW-1185">Reference proteome</keyword>
<dbReference type="Pfam" id="PF00140">
    <property type="entry name" value="Sigma70_r1_2"/>
    <property type="match status" value="1"/>
</dbReference>
<name>A0A2T1DWJ7_9CYAN</name>
<sequence>MTAKLSSDITETDSAESEVADSSESVVAELDFAIDLTEIEEFDPDEASPEKVPYKPTKAERLGLTDDSVGLFLREMARYPLLTQAQEIELAREIVKGGDRGEQAKRKLVRANLRLVVSIAKKYLNRGVPFLDLIQEGAMGLMRAAEKFDYERGYKFSTYAYWWIRQGITRAIASQSRTVRLPVHMVEKLNQVRKARQTLSQALGRKPTKAELAAALEIDEDKLEQVLDVSQGTLSLHAWVGREEDTELMQLIEDADNIAPNDCLDHKLLCDRLNSVLDHLSDRERDIIKLRFGLEDGQHYTLTEIGELYQLSRERVRQIQAKAMRKLRHPRRQALLKDWIR</sequence>
<dbReference type="EMBL" id="PVWK01000140">
    <property type="protein sequence ID" value="PSB24860.1"/>
    <property type="molecule type" value="Genomic_DNA"/>
</dbReference>
<reference evidence="10" key="1">
    <citation type="submission" date="2018-02" db="EMBL/GenBank/DDBJ databases">
        <authorList>
            <person name="Moore K."/>
            <person name="Momper L."/>
        </authorList>
    </citation>
    <scope>NUCLEOTIDE SEQUENCE [LARGE SCALE GENOMIC DNA]</scope>
    <source>
        <strain evidence="10">ULC18</strain>
    </source>
</reference>
<feature type="domain" description="RNA polymerase sigma-70" evidence="7">
    <location>
        <begin position="132"/>
        <end position="145"/>
    </location>
</feature>
<feature type="region of interest" description="Disordered" evidence="6">
    <location>
        <begin position="1"/>
        <end position="24"/>
    </location>
</feature>
<dbReference type="PANTHER" id="PTHR30603:SF62">
    <property type="entry name" value="RNA POLYMERASE SIGMA FACTOR SIGA"/>
    <property type="match status" value="1"/>
</dbReference>
<dbReference type="NCBIfam" id="TIGR02937">
    <property type="entry name" value="sigma70-ECF"/>
    <property type="match status" value="1"/>
</dbReference>
<gene>
    <name evidence="9" type="ORF">C7B82_26045</name>
</gene>
<dbReference type="CDD" id="cd06171">
    <property type="entry name" value="Sigma70_r4"/>
    <property type="match status" value="1"/>
</dbReference>
<dbReference type="InterPro" id="IPR013325">
    <property type="entry name" value="RNA_pol_sigma_r2"/>
</dbReference>
<dbReference type="GO" id="GO:0006352">
    <property type="term" value="P:DNA-templated transcription initiation"/>
    <property type="evidence" value="ECO:0007669"/>
    <property type="project" value="InterPro"/>
</dbReference>
<evidence type="ECO:0000256" key="3">
    <source>
        <dbReference type="ARBA" id="ARBA00023125"/>
    </source>
</evidence>
<dbReference type="FunFam" id="1.10.601.10:FF:000001">
    <property type="entry name" value="RNA polymerase sigma factor SigA"/>
    <property type="match status" value="1"/>
</dbReference>
<dbReference type="Proteomes" id="UP000239576">
    <property type="component" value="Unassembled WGS sequence"/>
</dbReference>
<evidence type="ECO:0000256" key="5">
    <source>
        <dbReference type="RuleBase" id="RU362124"/>
    </source>
</evidence>
<evidence type="ECO:0000259" key="7">
    <source>
        <dbReference type="PROSITE" id="PS00715"/>
    </source>
</evidence>
<dbReference type="InterPro" id="IPR013324">
    <property type="entry name" value="RNA_pol_sigma_r3/r4-like"/>
</dbReference>
<comment type="similarity">
    <text evidence="5">Belongs to the sigma-70 factor family.</text>
</comment>
<dbReference type="Pfam" id="PF04539">
    <property type="entry name" value="Sigma70_r3"/>
    <property type="match status" value="1"/>
</dbReference>
<proteinExistence type="inferred from homology"/>
<dbReference type="Gene3D" id="1.10.10.10">
    <property type="entry name" value="Winged helix-like DNA-binding domain superfamily/Winged helix DNA-binding domain"/>
    <property type="match status" value="2"/>
</dbReference>
<evidence type="ECO:0000256" key="6">
    <source>
        <dbReference type="SAM" id="MobiDB-lite"/>
    </source>
</evidence>
<dbReference type="PROSITE" id="PS00715">
    <property type="entry name" value="SIGMA70_1"/>
    <property type="match status" value="1"/>
</dbReference>
<dbReference type="InterPro" id="IPR009042">
    <property type="entry name" value="RNA_pol_sigma70_r1_2"/>
</dbReference>
<keyword evidence="1 5" id="KW-0805">Transcription regulation</keyword>